<feature type="chain" id="PRO_5015304242" description="AB hydrolase-1 domain-containing protein" evidence="1">
    <location>
        <begin position="23"/>
        <end position="295"/>
    </location>
</feature>
<dbReference type="PANTHER" id="PTHR10992:SF1086">
    <property type="entry name" value="AB HYDROLASE-1 DOMAIN-CONTAINING PROTEIN"/>
    <property type="match status" value="1"/>
</dbReference>
<sequence length="295" mass="32393">MKMKFLVVFIATLVVLAPWSLASLVQDVSADDAEVLQSVRLLTSVERRSNGANEFVLVHGASHGAWCWYKVVTMLETKGYKVTAVDLTSLGRSKVSADSVTSMVQYVKPAVDHITNASSKVILVGHSAAGTVLGYIMELMPEKIEKGVFLVANMPAFGILNSTTYASPNMSSVADFTYANGPSAPPTSILFKPDYARQRYYNQSPKRDVTLALSLLSPQPLTPLVGVFNFTPERYGSVRRFYIQTLNDNTSPAAFQEGIVKANPPERHFKIDSDHSAFFSKPSEVTCILEEIYHS</sequence>
<keyword evidence="1" id="KW-0732">Signal</keyword>
<dbReference type="GO" id="GO:0080030">
    <property type="term" value="F:methyl indole-3-acetate esterase activity"/>
    <property type="evidence" value="ECO:0000318"/>
    <property type="project" value="GO_Central"/>
</dbReference>
<dbReference type="AlphaFoldDB" id="A0A2R6WFI8"/>
<reference evidence="4" key="1">
    <citation type="journal article" date="2017" name="Cell">
        <title>Insights into land plant evolution garnered from the Marchantia polymorpha genome.</title>
        <authorList>
            <person name="Bowman J.L."/>
            <person name="Kohchi T."/>
            <person name="Yamato K.T."/>
            <person name="Jenkins J."/>
            <person name="Shu S."/>
            <person name="Ishizaki K."/>
            <person name="Yamaoka S."/>
            <person name="Nishihama R."/>
            <person name="Nakamura Y."/>
            <person name="Berger F."/>
            <person name="Adam C."/>
            <person name="Aki S.S."/>
            <person name="Althoff F."/>
            <person name="Araki T."/>
            <person name="Arteaga-Vazquez M.A."/>
            <person name="Balasubrmanian S."/>
            <person name="Barry K."/>
            <person name="Bauer D."/>
            <person name="Boehm C.R."/>
            <person name="Briginshaw L."/>
            <person name="Caballero-Perez J."/>
            <person name="Catarino B."/>
            <person name="Chen F."/>
            <person name="Chiyoda S."/>
            <person name="Chovatia M."/>
            <person name="Davies K.M."/>
            <person name="Delmans M."/>
            <person name="Demura T."/>
            <person name="Dierschke T."/>
            <person name="Dolan L."/>
            <person name="Dorantes-Acosta A.E."/>
            <person name="Eklund D.M."/>
            <person name="Florent S.N."/>
            <person name="Flores-Sandoval E."/>
            <person name="Fujiyama A."/>
            <person name="Fukuzawa H."/>
            <person name="Galik B."/>
            <person name="Grimanelli D."/>
            <person name="Grimwood J."/>
            <person name="Grossniklaus U."/>
            <person name="Hamada T."/>
            <person name="Haseloff J."/>
            <person name="Hetherington A.J."/>
            <person name="Higo A."/>
            <person name="Hirakawa Y."/>
            <person name="Hundley H.N."/>
            <person name="Ikeda Y."/>
            <person name="Inoue K."/>
            <person name="Inoue S.I."/>
            <person name="Ishida S."/>
            <person name="Jia Q."/>
            <person name="Kakita M."/>
            <person name="Kanazawa T."/>
            <person name="Kawai Y."/>
            <person name="Kawashima T."/>
            <person name="Kennedy M."/>
            <person name="Kinose K."/>
            <person name="Kinoshita T."/>
            <person name="Kohara Y."/>
            <person name="Koide E."/>
            <person name="Komatsu K."/>
            <person name="Kopischke S."/>
            <person name="Kubo M."/>
            <person name="Kyozuka J."/>
            <person name="Lagercrantz U."/>
            <person name="Lin S.S."/>
            <person name="Lindquist E."/>
            <person name="Lipzen A.M."/>
            <person name="Lu C.W."/>
            <person name="De Luna E."/>
            <person name="Martienssen R.A."/>
            <person name="Minamino N."/>
            <person name="Mizutani M."/>
            <person name="Mizutani M."/>
            <person name="Mochizuki N."/>
            <person name="Monte I."/>
            <person name="Mosher R."/>
            <person name="Nagasaki H."/>
            <person name="Nakagami H."/>
            <person name="Naramoto S."/>
            <person name="Nishitani K."/>
            <person name="Ohtani M."/>
            <person name="Okamoto T."/>
            <person name="Okumura M."/>
            <person name="Phillips J."/>
            <person name="Pollak B."/>
            <person name="Reinders A."/>
            <person name="Rovekamp M."/>
            <person name="Sano R."/>
            <person name="Sawa S."/>
            <person name="Schmid M.W."/>
            <person name="Shirakawa M."/>
            <person name="Solano R."/>
            <person name="Spunde A."/>
            <person name="Suetsugu N."/>
            <person name="Sugano S."/>
            <person name="Sugiyama A."/>
            <person name="Sun R."/>
            <person name="Suzuki Y."/>
            <person name="Takenaka M."/>
            <person name="Takezawa D."/>
            <person name="Tomogane H."/>
            <person name="Tsuzuki M."/>
            <person name="Ueda T."/>
            <person name="Umeda M."/>
            <person name="Ward J.M."/>
            <person name="Watanabe Y."/>
            <person name="Yazaki K."/>
            <person name="Yokoyama R."/>
            <person name="Yoshitake Y."/>
            <person name="Yotsui I."/>
            <person name="Zachgo S."/>
            <person name="Schmutz J."/>
        </authorList>
    </citation>
    <scope>NUCLEOTIDE SEQUENCE [LARGE SCALE GENOMIC DNA]</scope>
    <source>
        <strain evidence="4">Tak-1</strain>
    </source>
</reference>
<evidence type="ECO:0000256" key="1">
    <source>
        <dbReference type="SAM" id="SignalP"/>
    </source>
</evidence>
<dbReference type="OMA" id="HSMAGCV"/>
<protein>
    <recommendedName>
        <fullName evidence="2">AB hydrolase-1 domain-containing protein</fullName>
    </recommendedName>
</protein>
<dbReference type="PANTHER" id="PTHR10992">
    <property type="entry name" value="METHYLESTERASE FAMILY MEMBER"/>
    <property type="match status" value="1"/>
</dbReference>
<keyword evidence="4" id="KW-1185">Reference proteome</keyword>
<evidence type="ECO:0000259" key="2">
    <source>
        <dbReference type="Pfam" id="PF12697"/>
    </source>
</evidence>
<dbReference type="Gene3D" id="3.40.50.1820">
    <property type="entry name" value="alpha/beta hydrolase"/>
    <property type="match status" value="1"/>
</dbReference>
<dbReference type="InterPro" id="IPR045889">
    <property type="entry name" value="MES/HNL"/>
</dbReference>
<proteinExistence type="predicted"/>
<dbReference type="Gramene" id="Mp6g05630.1">
    <property type="protein sequence ID" value="Mp6g05630.1.cds"/>
    <property type="gene ID" value="Mp6g05630"/>
</dbReference>
<gene>
    <name evidence="3" type="ORF">MARPO_0097s0079</name>
</gene>
<organism evidence="3 4">
    <name type="scientific">Marchantia polymorpha</name>
    <name type="common">Common liverwort</name>
    <name type="synonym">Marchantia aquatica</name>
    <dbReference type="NCBI Taxonomy" id="3197"/>
    <lineage>
        <taxon>Eukaryota</taxon>
        <taxon>Viridiplantae</taxon>
        <taxon>Streptophyta</taxon>
        <taxon>Embryophyta</taxon>
        <taxon>Marchantiophyta</taxon>
        <taxon>Marchantiopsida</taxon>
        <taxon>Marchantiidae</taxon>
        <taxon>Marchantiales</taxon>
        <taxon>Marchantiaceae</taxon>
        <taxon>Marchantia</taxon>
    </lineage>
</organism>
<dbReference type="InterPro" id="IPR000073">
    <property type="entry name" value="AB_hydrolase_1"/>
</dbReference>
<feature type="domain" description="AB hydrolase-1" evidence="2">
    <location>
        <begin position="55"/>
        <end position="285"/>
    </location>
</feature>
<evidence type="ECO:0000313" key="3">
    <source>
        <dbReference type="EMBL" id="PTQ32618.1"/>
    </source>
</evidence>
<dbReference type="EMBL" id="KZ772769">
    <property type="protein sequence ID" value="PTQ32618.1"/>
    <property type="molecule type" value="Genomic_DNA"/>
</dbReference>
<dbReference type="InterPro" id="IPR029058">
    <property type="entry name" value="AB_hydrolase_fold"/>
</dbReference>
<feature type="signal peptide" evidence="1">
    <location>
        <begin position="1"/>
        <end position="22"/>
    </location>
</feature>
<dbReference type="SUPFAM" id="SSF53474">
    <property type="entry name" value="alpha/beta-Hydrolases"/>
    <property type="match status" value="1"/>
</dbReference>
<dbReference type="GO" id="GO:0080032">
    <property type="term" value="F:methyl jasmonate esterase activity"/>
    <property type="evidence" value="ECO:0000318"/>
    <property type="project" value="GO_Central"/>
</dbReference>
<name>A0A2R6WFI8_MARPO</name>
<evidence type="ECO:0000313" key="4">
    <source>
        <dbReference type="Proteomes" id="UP000244005"/>
    </source>
</evidence>
<accession>A0A2R6WFI8</accession>
<dbReference type="Pfam" id="PF12697">
    <property type="entry name" value="Abhydrolase_6"/>
    <property type="match status" value="1"/>
</dbReference>
<dbReference type="OrthoDB" id="408373at2759"/>
<dbReference type="Proteomes" id="UP000244005">
    <property type="component" value="Unassembled WGS sequence"/>
</dbReference>